<dbReference type="EC" id="2.3.1.30" evidence="2"/>
<dbReference type="InterPro" id="IPR011004">
    <property type="entry name" value="Trimer_LpxA-like_sf"/>
</dbReference>
<proteinExistence type="inferred from homology"/>
<keyword evidence="3" id="KW-0028">Amino-acid biosynthesis</keyword>
<dbReference type="Proteomes" id="UP000266483">
    <property type="component" value="Unassembled WGS sequence"/>
</dbReference>
<dbReference type="CDD" id="cd03354">
    <property type="entry name" value="LbH_SAT"/>
    <property type="match status" value="1"/>
</dbReference>
<dbReference type="InterPro" id="IPR045304">
    <property type="entry name" value="LbH_SAT"/>
</dbReference>
<protein>
    <recommendedName>
        <fullName evidence="2">serine O-acetyltransferase</fullName>
        <ecNumber evidence="2">2.3.1.30</ecNumber>
    </recommendedName>
</protein>
<sequence>MASFEIDTIVQSLSEIRKEWRASQKRSREPGGREFPSRDALAEVMDALKGALFPMRLGPTDLRHESEDFYVGHTLDTALHTLLAQARLEIRYQHRHQAITETEVEQRAVETITGLANSLPHIRSMLDSDVLAAYRGDPAAQTVDEVLLCYPGVLAMIYHRIAHELYTRDLPLLARIAAEMAHSQTGIDIHPGATIGPSFFIDHGTGVVIGETAVIGERVRIYQAVTLGAKSFPTDNEGSLQKGLPRHPIVEDDVVIYAGATILGRVTLGKGCVIGGNVWLTEDVPAGCVVTQARSQDTPRTNCASSSGI</sequence>
<dbReference type="AlphaFoldDB" id="A0A3A1YQ33"/>
<keyword evidence="10" id="KW-1185">Reference proteome</keyword>
<evidence type="ECO:0000256" key="4">
    <source>
        <dbReference type="ARBA" id="ARBA00022679"/>
    </source>
</evidence>
<dbReference type="InterPro" id="IPR001451">
    <property type="entry name" value="Hexapep"/>
</dbReference>
<evidence type="ECO:0000313" key="10">
    <source>
        <dbReference type="Proteomes" id="UP000266483"/>
    </source>
</evidence>
<dbReference type="EMBL" id="NQOU01000010">
    <property type="protein sequence ID" value="RII81708.1"/>
    <property type="molecule type" value="Genomic_DNA"/>
</dbReference>
<accession>A0A3A1YQ33</accession>
<dbReference type="RefSeq" id="WP_114421966.1">
    <property type="nucleotide sequence ID" value="NZ_CP170494.1"/>
</dbReference>
<evidence type="ECO:0000313" key="8">
    <source>
        <dbReference type="EMBL" id="RIY39060.1"/>
    </source>
</evidence>
<gene>
    <name evidence="7" type="ORF">CJO09_15125</name>
    <name evidence="8" type="ORF">CJP73_15515</name>
</gene>
<comment type="catalytic activity">
    <reaction evidence="6">
        <text>L-serine + acetyl-CoA = O-acetyl-L-serine + CoA</text>
        <dbReference type="Rhea" id="RHEA:24560"/>
        <dbReference type="ChEBI" id="CHEBI:33384"/>
        <dbReference type="ChEBI" id="CHEBI:57287"/>
        <dbReference type="ChEBI" id="CHEBI:57288"/>
        <dbReference type="ChEBI" id="CHEBI:58340"/>
        <dbReference type="EC" id="2.3.1.30"/>
    </reaction>
</comment>
<dbReference type="NCBIfam" id="NF041874">
    <property type="entry name" value="EPS_EpsC"/>
    <property type="match status" value="1"/>
</dbReference>
<dbReference type="InterPro" id="IPR042122">
    <property type="entry name" value="Ser_AcTrfase_N_sf"/>
</dbReference>
<comment type="caution">
    <text evidence="8">The sequence shown here is derived from an EMBL/GenBank/DDBJ whole genome shotgun (WGS) entry which is preliminary data.</text>
</comment>
<name>A0A3A1YQ33_9BURK</name>
<dbReference type="PANTHER" id="PTHR42811">
    <property type="entry name" value="SERINE ACETYLTRANSFERASE"/>
    <property type="match status" value="1"/>
</dbReference>
<dbReference type="Gene3D" id="2.160.10.10">
    <property type="entry name" value="Hexapeptide repeat proteins"/>
    <property type="match status" value="1"/>
</dbReference>
<keyword evidence="4 8" id="KW-0808">Transferase</keyword>
<evidence type="ECO:0000256" key="1">
    <source>
        <dbReference type="ARBA" id="ARBA00007274"/>
    </source>
</evidence>
<dbReference type="GO" id="GO:0008652">
    <property type="term" value="P:amino acid biosynthetic process"/>
    <property type="evidence" value="ECO:0007669"/>
    <property type="project" value="UniProtKB-KW"/>
</dbReference>
<dbReference type="FunFam" id="2.160.10.10:FF:000015">
    <property type="entry name" value="Serine acetyltransferase, plasmid"/>
    <property type="match status" value="1"/>
</dbReference>
<organism evidence="8 9">
    <name type="scientific">Neopusillimonas maritima</name>
    <dbReference type="NCBI Taxonomy" id="2026239"/>
    <lineage>
        <taxon>Bacteria</taxon>
        <taxon>Pseudomonadati</taxon>
        <taxon>Pseudomonadota</taxon>
        <taxon>Betaproteobacteria</taxon>
        <taxon>Burkholderiales</taxon>
        <taxon>Alcaligenaceae</taxon>
        <taxon>Neopusillimonas</taxon>
    </lineage>
</organism>
<evidence type="ECO:0000256" key="3">
    <source>
        <dbReference type="ARBA" id="ARBA00022605"/>
    </source>
</evidence>
<evidence type="ECO:0000313" key="9">
    <source>
        <dbReference type="Proteomes" id="UP000266206"/>
    </source>
</evidence>
<dbReference type="OrthoDB" id="9801456at2"/>
<comment type="similarity">
    <text evidence="1">Belongs to the transferase hexapeptide repeat family.</text>
</comment>
<dbReference type="SUPFAM" id="SSF51161">
    <property type="entry name" value="Trimeric LpxA-like enzymes"/>
    <property type="match status" value="1"/>
</dbReference>
<evidence type="ECO:0000256" key="5">
    <source>
        <dbReference type="ARBA" id="ARBA00023315"/>
    </source>
</evidence>
<dbReference type="Proteomes" id="UP000266206">
    <property type="component" value="Unassembled WGS sequence"/>
</dbReference>
<keyword evidence="5" id="KW-0012">Acyltransferase</keyword>
<dbReference type="EMBL" id="NQYH01000022">
    <property type="protein sequence ID" value="RIY39060.1"/>
    <property type="molecule type" value="Genomic_DNA"/>
</dbReference>
<evidence type="ECO:0000256" key="2">
    <source>
        <dbReference type="ARBA" id="ARBA00013266"/>
    </source>
</evidence>
<dbReference type="Pfam" id="PF00132">
    <property type="entry name" value="Hexapep"/>
    <property type="match status" value="1"/>
</dbReference>
<evidence type="ECO:0000256" key="6">
    <source>
        <dbReference type="ARBA" id="ARBA00049486"/>
    </source>
</evidence>
<reference evidence="9 10" key="1">
    <citation type="submission" date="2017-08" db="EMBL/GenBank/DDBJ databases">
        <title>Pusillimonas indicus sp. nov., a member of the family Alcaligenaceae isolated from surface seawater.</title>
        <authorList>
            <person name="Li J."/>
        </authorList>
    </citation>
    <scope>NUCLEOTIDE SEQUENCE [LARGE SCALE GENOMIC DNA]</scope>
    <source>
        <strain evidence="7 10">17-4A</strain>
        <strain evidence="8 9">L52-1-41</strain>
    </source>
</reference>
<dbReference type="InterPro" id="IPR053376">
    <property type="entry name" value="Serine_acetyltransferase"/>
</dbReference>
<evidence type="ECO:0000313" key="7">
    <source>
        <dbReference type="EMBL" id="RII81708.1"/>
    </source>
</evidence>
<dbReference type="Gene3D" id="1.10.3130.10">
    <property type="entry name" value="serine acetyltransferase, domain 1"/>
    <property type="match status" value="1"/>
</dbReference>
<dbReference type="GO" id="GO:0009001">
    <property type="term" value="F:serine O-acetyltransferase activity"/>
    <property type="evidence" value="ECO:0007669"/>
    <property type="project" value="UniProtKB-EC"/>
</dbReference>